<dbReference type="Pfam" id="PF00072">
    <property type="entry name" value="Response_reg"/>
    <property type="match status" value="1"/>
</dbReference>
<dbReference type="InterPro" id="IPR009057">
    <property type="entry name" value="Homeodomain-like_sf"/>
</dbReference>
<dbReference type="FunFam" id="3.40.50.2300:FF:000138">
    <property type="entry name" value="Two-component system sensor histidine kinase/response regulator"/>
    <property type="match status" value="1"/>
</dbReference>
<dbReference type="PROSITE" id="PS01124">
    <property type="entry name" value="HTH_ARAC_FAMILY_2"/>
    <property type="match status" value="1"/>
</dbReference>
<dbReference type="eggNOG" id="COG2205">
    <property type="taxonomic scope" value="Bacteria"/>
</dbReference>
<feature type="domain" description="Response regulatory" evidence="11">
    <location>
        <begin position="1080"/>
        <end position="1195"/>
    </location>
</feature>
<keyword evidence="4" id="KW-0805">Transcription regulation</keyword>
<dbReference type="GO" id="GO:0000155">
    <property type="term" value="F:phosphorelay sensor kinase activity"/>
    <property type="evidence" value="ECO:0007669"/>
    <property type="project" value="InterPro"/>
</dbReference>
<dbReference type="SUPFAM" id="SSF47384">
    <property type="entry name" value="Homodimeric domain of signal transducing histidine kinase"/>
    <property type="match status" value="1"/>
</dbReference>
<evidence type="ECO:0000256" key="5">
    <source>
        <dbReference type="ARBA" id="ARBA00023125"/>
    </source>
</evidence>
<keyword evidence="13" id="KW-1185">Reference proteome</keyword>
<dbReference type="InterPro" id="IPR004358">
    <property type="entry name" value="Sig_transdc_His_kin-like_C"/>
</dbReference>
<keyword evidence="8" id="KW-0472">Membrane</keyword>
<dbReference type="SUPFAM" id="SSF52172">
    <property type="entry name" value="CheY-like"/>
    <property type="match status" value="1"/>
</dbReference>
<dbReference type="Proteomes" id="UP000184192">
    <property type="component" value="Unassembled WGS sequence"/>
</dbReference>
<dbReference type="SMART" id="SM00342">
    <property type="entry name" value="HTH_ARAC"/>
    <property type="match status" value="1"/>
</dbReference>
<evidence type="ECO:0000256" key="2">
    <source>
        <dbReference type="ARBA" id="ARBA00012438"/>
    </source>
</evidence>
<evidence type="ECO:0000256" key="3">
    <source>
        <dbReference type="ARBA" id="ARBA00022553"/>
    </source>
</evidence>
<evidence type="ECO:0000256" key="6">
    <source>
        <dbReference type="ARBA" id="ARBA00023163"/>
    </source>
</evidence>
<dbReference type="SMART" id="SM00448">
    <property type="entry name" value="REC"/>
    <property type="match status" value="1"/>
</dbReference>
<dbReference type="RefSeq" id="WP_007660855.1">
    <property type="nucleotide sequence ID" value="NZ_FQZN01000001.1"/>
</dbReference>
<feature type="transmembrane region" description="Helical" evidence="8">
    <location>
        <begin position="775"/>
        <end position="796"/>
    </location>
</feature>
<dbReference type="InterPro" id="IPR015943">
    <property type="entry name" value="WD40/YVTN_repeat-like_dom_sf"/>
</dbReference>
<dbReference type="Gene3D" id="3.30.565.10">
    <property type="entry name" value="Histidine kinase-like ATPase, C-terminal domain"/>
    <property type="match status" value="1"/>
</dbReference>
<dbReference type="Gene3D" id="1.10.287.130">
    <property type="match status" value="1"/>
</dbReference>
<dbReference type="InterPro" id="IPR013783">
    <property type="entry name" value="Ig-like_fold"/>
</dbReference>
<dbReference type="InterPro" id="IPR011006">
    <property type="entry name" value="CheY-like_superfamily"/>
</dbReference>
<dbReference type="Gene3D" id="2.60.40.10">
    <property type="entry name" value="Immunoglobulins"/>
    <property type="match status" value="1"/>
</dbReference>
<dbReference type="PROSITE" id="PS50110">
    <property type="entry name" value="RESPONSE_REGULATORY"/>
    <property type="match status" value="1"/>
</dbReference>
<evidence type="ECO:0000313" key="13">
    <source>
        <dbReference type="Proteomes" id="UP000184192"/>
    </source>
</evidence>
<dbReference type="EC" id="2.7.13.3" evidence="2"/>
<keyword evidence="3 7" id="KW-0597">Phosphoprotein</keyword>
<feature type="domain" description="Histidine kinase" evidence="10">
    <location>
        <begin position="828"/>
        <end position="1043"/>
    </location>
</feature>
<dbReference type="InterPro" id="IPR018062">
    <property type="entry name" value="HTH_AraC-typ_CS"/>
</dbReference>
<dbReference type="InterPro" id="IPR011123">
    <property type="entry name" value="Y_Y_Y"/>
</dbReference>
<dbReference type="CDD" id="cd00082">
    <property type="entry name" value="HisKA"/>
    <property type="match status" value="1"/>
</dbReference>
<dbReference type="PANTHER" id="PTHR43547">
    <property type="entry name" value="TWO-COMPONENT HISTIDINE KINASE"/>
    <property type="match status" value="1"/>
</dbReference>
<dbReference type="InterPro" id="IPR005467">
    <property type="entry name" value="His_kinase_dom"/>
</dbReference>
<protein>
    <recommendedName>
        <fullName evidence="2">histidine kinase</fullName>
        <ecNumber evidence="2">2.7.13.3</ecNumber>
    </recommendedName>
</protein>
<dbReference type="GeneID" id="92710413"/>
<organism evidence="12 13">
    <name type="scientific">Bacteroides stercorirosoris</name>
    <dbReference type="NCBI Taxonomy" id="871324"/>
    <lineage>
        <taxon>Bacteria</taxon>
        <taxon>Pseudomonadati</taxon>
        <taxon>Bacteroidota</taxon>
        <taxon>Bacteroidia</taxon>
        <taxon>Bacteroidales</taxon>
        <taxon>Bacteroidaceae</taxon>
        <taxon>Bacteroides</taxon>
    </lineage>
</organism>
<name>A0A1M6ABQ8_9BACE</name>
<dbReference type="FunFam" id="1.10.287.130:FF:000045">
    <property type="entry name" value="Two-component system sensor histidine kinase/response regulator"/>
    <property type="match status" value="1"/>
</dbReference>
<dbReference type="CDD" id="cd17574">
    <property type="entry name" value="REC_OmpR"/>
    <property type="match status" value="1"/>
</dbReference>
<dbReference type="Gene3D" id="1.10.10.60">
    <property type="entry name" value="Homeodomain-like"/>
    <property type="match status" value="1"/>
</dbReference>
<dbReference type="InterPro" id="IPR018060">
    <property type="entry name" value="HTH_AraC"/>
</dbReference>
<dbReference type="GO" id="GO:0003700">
    <property type="term" value="F:DNA-binding transcription factor activity"/>
    <property type="evidence" value="ECO:0007669"/>
    <property type="project" value="InterPro"/>
</dbReference>
<feature type="domain" description="HTH araC/xylS-type" evidence="9">
    <location>
        <begin position="1227"/>
        <end position="1326"/>
    </location>
</feature>
<feature type="modified residue" description="4-aspartylphosphate" evidence="7">
    <location>
        <position position="1128"/>
    </location>
</feature>
<dbReference type="Pfam" id="PF02518">
    <property type="entry name" value="HATPase_c"/>
    <property type="match status" value="1"/>
</dbReference>
<dbReference type="Pfam" id="PF12833">
    <property type="entry name" value="HTH_18"/>
    <property type="match status" value="1"/>
</dbReference>
<evidence type="ECO:0000256" key="1">
    <source>
        <dbReference type="ARBA" id="ARBA00000085"/>
    </source>
</evidence>
<dbReference type="InterPro" id="IPR001789">
    <property type="entry name" value="Sig_transdc_resp-reg_receiver"/>
</dbReference>
<keyword evidence="8" id="KW-0812">Transmembrane</keyword>
<dbReference type="InterPro" id="IPR036890">
    <property type="entry name" value="HATPase_C_sf"/>
</dbReference>
<accession>A0A1M6ABQ8</accession>
<dbReference type="PRINTS" id="PR00344">
    <property type="entry name" value="BCTRLSENSOR"/>
</dbReference>
<dbReference type="Pfam" id="PF07495">
    <property type="entry name" value="Y_Y_Y"/>
    <property type="match status" value="1"/>
</dbReference>
<dbReference type="InterPro" id="IPR036097">
    <property type="entry name" value="HisK_dim/P_sf"/>
</dbReference>
<keyword evidence="8" id="KW-1133">Transmembrane helix</keyword>
<dbReference type="SUPFAM" id="SSF63829">
    <property type="entry name" value="Calcium-dependent phosphotriesterase"/>
    <property type="match status" value="3"/>
</dbReference>
<evidence type="ECO:0000256" key="4">
    <source>
        <dbReference type="ARBA" id="ARBA00023015"/>
    </source>
</evidence>
<dbReference type="FunFam" id="2.60.40.10:FF:000791">
    <property type="entry name" value="Two-component system sensor histidine kinase/response regulator"/>
    <property type="match status" value="1"/>
</dbReference>
<sequence>MRKIILILFLGIFCLGNLWAQQIKHYNNNSGLSHNTVMCLFQDSKGFIWVGTKNGLNRFDGHDFKVYQRGDSINELRNSMIYCITEDKDKTLWIATDKGISLYDPFTETFSNFNKQTDKQERVDGFINKIYIDKSDRVWILSGDGLFIYQPSEDKLYNMHDRFAPYTAYAPRALFLDEDGTAYLAFPDIGVIKYDIDGDKTTFLARNDNTPTAICAYKEQYILLGTLDKGLFLINKETGESKKLQIDESRNSDIYVRHIEKISKDEYWVGAESGIYVLKDGAVQHITYEAYNDLSISDNAIYALFKDREGGIWVGSYFGGVDYIPKQYSYFENFYPIAYKNSISGYRVREFVSDRKGYLWIATEDNGLNYYDTHTGLFTHISDKTKPVNISFTNIQCLNLVGDKLWIGTFTKGVDVLDLKTNHCRHYEKDGHPNSILNNDIFAIYTDSRNTTWVSSTTELYTYVPEIDGFKVFMPMNGMFISDILEDKNGNIWFTTYNLGVARYNPDTKEIKRFRHDVKNPNSLCYDRITCAFEDSKKRLWFASEDGGFCRYNETDDTFTRITTKQGLPSNVVYKILEDDHQHFWLSTSNGLANFNPETMSVEALYNLPNGLRSKQFNYNSGIKTEDGTLYFGSIDGFVAFNPKNFHPNENKYSVVLTGFYIFNQEVQVGTSDHVLDKAIPYANTINLNYDQATFSFSFSALNYSTEGNGKYAYMLEGIDKKWNYVDNIFRIAYNSIPPGDYILHIKYSRDGHDWSDTNTVVNINIIPPLWRTSWAYALYTLLILGMSFGVIRFYVRKKKRQVDEKMAHQEQQKKEEIYKAKIDFFTNVAHEIRTPITLIKAPLDYILTSHPDEHETKENLITMERNTDRLLVLVNQLLDFRKIESKAFTLSLKIRNINVLVANTFNRFVPTGKRKKLEMILECPDHAVMALVDEEAITKVCSNLFNNAIKYSSTYIKAILSVSEDGRIFRITVKNDGTPIPPDMRERIFEAFFQIKGAHPTQPGSGIGLTLASSLVQLHNGQLYLDEEAEDTSFVVEIPTNASADAQQAEEDVLIEDAITDEDNISTVVLEDSFSAKETILVVEDNEELQSFLSVQLSRYYKVLTANNGEEAMEVLKGDIVNLIVSDIMMPLKDGLELCNEIKSNLETCHIPIILLTAKTTLNNKIEGLNSGADAYMEKPFAMPHLLVQIKNLLENRSKLRQNFANSPYIATNSMVQNKADEDFLNKLTEVIRQNLDDDTFNIDDLAREVNMSRTSLHRKLKGITELTPGDFIRIIRLKKAAELLLEGEYRINEICMIVGIRSLSYFSKSFQKQFGVLPKDFAKSHVKQ</sequence>
<dbReference type="PANTHER" id="PTHR43547:SF2">
    <property type="entry name" value="HYBRID SIGNAL TRANSDUCTION HISTIDINE KINASE C"/>
    <property type="match status" value="1"/>
</dbReference>
<dbReference type="Pfam" id="PF07494">
    <property type="entry name" value="Reg_prop"/>
    <property type="match status" value="4"/>
</dbReference>
<keyword evidence="5" id="KW-0238">DNA-binding</keyword>
<dbReference type="PROSITE" id="PS50109">
    <property type="entry name" value="HIS_KIN"/>
    <property type="match status" value="1"/>
</dbReference>
<dbReference type="InterPro" id="IPR003594">
    <property type="entry name" value="HATPase_dom"/>
</dbReference>
<evidence type="ECO:0000259" key="10">
    <source>
        <dbReference type="PROSITE" id="PS50109"/>
    </source>
</evidence>
<dbReference type="InterPro" id="IPR011110">
    <property type="entry name" value="Reg_prop"/>
</dbReference>
<dbReference type="InterPro" id="IPR003661">
    <property type="entry name" value="HisK_dim/P_dom"/>
</dbReference>
<dbReference type="PROSITE" id="PS00041">
    <property type="entry name" value="HTH_ARAC_FAMILY_1"/>
    <property type="match status" value="1"/>
</dbReference>
<dbReference type="SMART" id="SM00388">
    <property type="entry name" value="HisKA"/>
    <property type="match status" value="1"/>
</dbReference>
<comment type="catalytic activity">
    <reaction evidence="1">
        <text>ATP + protein L-histidine = ADP + protein N-phospho-L-histidine.</text>
        <dbReference type="EC" id="2.7.13.3"/>
    </reaction>
</comment>
<dbReference type="EMBL" id="FQZN01000001">
    <property type="protein sequence ID" value="SHI33818.1"/>
    <property type="molecule type" value="Genomic_DNA"/>
</dbReference>
<dbReference type="eggNOG" id="COG0745">
    <property type="taxonomic scope" value="Bacteria"/>
</dbReference>
<dbReference type="Gene3D" id="2.130.10.10">
    <property type="entry name" value="YVTN repeat-like/Quinoprotein amine dehydrogenase"/>
    <property type="match status" value="2"/>
</dbReference>
<reference evidence="13" key="1">
    <citation type="submission" date="2016-11" db="EMBL/GenBank/DDBJ databases">
        <authorList>
            <person name="Varghese N."/>
            <person name="Submissions S."/>
        </authorList>
    </citation>
    <scope>NUCLEOTIDE SEQUENCE [LARGE SCALE GENOMIC DNA]</scope>
    <source>
        <strain evidence="13">DSM 26884</strain>
    </source>
</reference>
<evidence type="ECO:0000256" key="8">
    <source>
        <dbReference type="SAM" id="Phobius"/>
    </source>
</evidence>
<dbReference type="eggNOG" id="COG3292">
    <property type="taxonomic scope" value="Bacteria"/>
</dbReference>
<evidence type="ECO:0000313" key="12">
    <source>
        <dbReference type="EMBL" id="SHI33818.1"/>
    </source>
</evidence>
<evidence type="ECO:0000256" key="7">
    <source>
        <dbReference type="PROSITE-ProRule" id="PRU00169"/>
    </source>
</evidence>
<dbReference type="Pfam" id="PF00512">
    <property type="entry name" value="HisKA"/>
    <property type="match status" value="1"/>
</dbReference>
<evidence type="ECO:0000259" key="9">
    <source>
        <dbReference type="PROSITE" id="PS01124"/>
    </source>
</evidence>
<dbReference type="SMART" id="SM00387">
    <property type="entry name" value="HATPase_c"/>
    <property type="match status" value="1"/>
</dbReference>
<dbReference type="SUPFAM" id="SSF46689">
    <property type="entry name" value="Homeodomain-like"/>
    <property type="match status" value="1"/>
</dbReference>
<dbReference type="GO" id="GO:0043565">
    <property type="term" value="F:sequence-specific DNA binding"/>
    <property type="evidence" value="ECO:0007669"/>
    <property type="project" value="InterPro"/>
</dbReference>
<gene>
    <name evidence="12" type="ORF">SAMN05444350_101162</name>
</gene>
<dbReference type="FunFam" id="1.10.10.60:FF:000284">
    <property type="entry name" value="Two-component system sensor histidine kinase/response regulator"/>
    <property type="match status" value="1"/>
</dbReference>
<dbReference type="Gene3D" id="3.40.50.2300">
    <property type="match status" value="1"/>
</dbReference>
<evidence type="ECO:0000259" key="11">
    <source>
        <dbReference type="PROSITE" id="PS50110"/>
    </source>
</evidence>
<dbReference type="SUPFAM" id="SSF55874">
    <property type="entry name" value="ATPase domain of HSP90 chaperone/DNA topoisomerase II/histidine kinase"/>
    <property type="match status" value="1"/>
</dbReference>
<keyword evidence="6" id="KW-0804">Transcription</keyword>
<proteinExistence type="predicted"/>